<proteinExistence type="predicted"/>
<name>A0ACB1AS33_MELEN</name>
<keyword evidence="2" id="KW-1185">Reference proteome</keyword>
<organism evidence="1 2">
    <name type="scientific">Meloidogyne enterolobii</name>
    <name type="common">Root-knot nematode worm</name>
    <name type="synonym">Meloidogyne mayaguensis</name>
    <dbReference type="NCBI Taxonomy" id="390850"/>
    <lineage>
        <taxon>Eukaryota</taxon>
        <taxon>Metazoa</taxon>
        <taxon>Ecdysozoa</taxon>
        <taxon>Nematoda</taxon>
        <taxon>Chromadorea</taxon>
        <taxon>Rhabditida</taxon>
        <taxon>Tylenchina</taxon>
        <taxon>Tylenchomorpha</taxon>
        <taxon>Tylenchoidea</taxon>
        <taxon>Meloidogynidae</taxon>
        <taxon>Meloidogyninae</taxon>
        <taxon>Meloidogyne</taxon>
    </lineage>
</organism>
<comment type="caution">
    <text evidence="1">The sequence shown here is derived from an EMBL/GenBank/DDBJ whole genome shotgun (WGS) entry which is preliminary data.</text>
</comment>
<accession>A0ACB1AS33</accession>
<evidence type="ECO:0000313" key="1">
    <source>
        <dbReference type="EMBL" id="CAK5099597.1"/>
    </source>
</evidence>
<dbReference type="EMBL" id="CAVMJV010000106">
    <property type="protein sequence ID" value="CAK5099597.1"/>
    <property type="molecule type" value="Genomic_DNA"/>
</dbReference>
<protein>
    <submittedName>
        <fullName evidence="1">Uncharacterized protein</fullName>
    </submittedName>
</protein>
<gene>
    <name evidence="1" type="ORF">MENTE1834_LOCUS41870</name>
</gene>
<reference evidence="1" key="1">
    <citation type="submission" date="2023-11" db="EMBL/GenBank/DDBJ databases">
        <authorList>
            <person name="Poullet M."/>
        </authorList>
    </citation>
    <scope>NUCLEOTIDE SEQUENCE</scope>
    <source>
        <strain evidence="1">E1834</strain>
    </source>
</reference>
<dbReference type="Proteomes" id="UP001497535">
    <property type="component" value="Unassembled WGS sequence"/>
</dbReference>
<evidence type="ECO:0000313" key="2">
    <source>
        <dbReference type="Proteomes" id="UP001497535"/>
    </source>
</evidence>
<sequence length="69" mass="7416">MLGNLFNIPYQILGLTAVAWCNSIGDLIADVSVARQGMPRMALSAAIGGPLFSLLNFLLYTRDGILYAL</sequence>